<protein>
    <recommendedName>
        <fullName evidence="4">Glycosyl transferase family 1 domain-containing protein</fullName>
    </recommendedName>
</protein>
<dbReference type="Proteomes" id="UP001054902">
    <property type="component" value="Unassembled WGS sequence"/>
</dbReference>
<feature type="transmembrane region" description="Helical" evidence="3">
    <location>
        <begin position="417"/>
        <end position="440"/>
    </location>
</feature>
<dbReference type="PANTHER" id="PTHR45947:SF3">
    <property type="entry name" value="SULFOQUINOVOSYL TRANSFERASE SQD2"/>
    <property type="match status" value="1"/>
</dbReference>
<keyword evidence="1" id="KW-0808">Transferase</keyword>
<keyword evidence="1" id="KW-0328">Glycosyltransferase</keyword>
<dbReference type="Gene3D" id="3.40.50.2000">
    <property type="entry name" value="Glycogen Phosphorylase B"/>
    <property type="match status" value="2"/>
</dbReference>
<comment type="caution">
    <text evidence="5">The sequence shown here is derived from an EMBL/GenBank/DDBJ whole genome shotgun (WGS) entry which is preliminary data.</text>
</comment>
<keyword evidence="6" id="KW-1185">Reference proteome</keyword>
<accession>A0AAD3HB90</accession>
<reference evidence="5 6" key="1">
    <citation type="journal article" date="2021" name="Sci. Rep.">
        <title>The genome of the diatom Chaetoceros tenuissimus carries an ancient integrated fragment of an extant virus.</title>
        <authorList>
            <person name="Hongo Y."/>
            <person name="Kimura K."/>
            <person name="Takaki Y."/>
            <person name="Yoshida Y."/>
            <person name="Baba S."/>
            <person name="Kobayashi G."/>
            <person name="Nagasaki K."/>
            <person name="Hano T."/>
            <person name="Tomaru Y."/>
        </authorList>
    </citation>
    <scope>NUCLEOTIDE SEQUENCE [LARGE SCALE GENOMIC DNA]</scope>
    <source>
        <strain evidence="5 6">NIES-3715</strain>
    </source>
</reference>
<evidence type="ECO:0000313" key="6">
    <source>
        <dbReference type="Proteomes" id="UP001054902"/>
    </source>
</evidence>
<dbReference type="EMBL" id="BLLK01000057">
    <property type="protein sequence ID" value="GFH56986.1"/>
    <property type="molecule type" value="Genomic_DNA"/>
</dbReference>
<dbReference type="GO" id="GO:0016757">
    <property type="term" value="F:glycosyltransferase activity"/>
    <property type="evidence" value="ECO:0007669"/>
    <property type="project" value="UniProtKB-KW"/>
</dbReference>
<organism evidence="5 6">
    <name type="scientific">Chaetoceros tenuissimus</name>
    <dbReference type="NCBI Taxonomy" id="426638"/>
    <lineage>
        <taxon>Eukaryota</taxon>
        <taxon>Sar</taxon>
        <taxon>Stramenopiles</taxon>
        <taxon>Ochrophyta</taxon>
        <taxon>Bacillariophyta</taxon>
        <taxon>Coscinodiscophyceae</taxon>
        <taxon>Chaetocerotophycidae</taxon>
        <taxon>Chaetocerotales</taxon>
        <taxon>Chaetocerotaceae</taxon>
        <taxon>Chaetoceros</taxon>
    </lineage>
</organism>
<evidence type="ECO:0000256" key="3">
    <source>
        <dbReference type="SAM" id="Phobius"/>
    </source>
</evidence>
<name>A0AAD3HB90_9STRA</name>
<sequence>MCQPQYLQSVNRRSHDSPRKPAPKKILLISENVPPQVNGIARRIGHYHQGLVDLGYDVDFLHPESGLDKCIPHVNPYNFTARMMIILPTYFYQLLNTKYDTVHAVMPLNMSGMWLLAAFKALRCLRGESSPTLVISWHCNMVDYVDHFCKGHDFLRWLTRLILFKGLFAILPCISDRILTPTKSADPEVVNLWQGRNGVCFTGIEKGSFSPCNKQSSYGLMWENEKKKYLQENDCKSLLVCVGRLSPEKGVDELIKCLPLMKGIALWLVGDGPYRSTLELLAEQLQVPVKFLGYQKGEALHAAYTVADCFVCPSLTETFGQTVNEALASQVRVALPRVPVFEEAYNNVVPDDAFWTPLDRQTMAKSILLQLERHHEKNPVGIPDLEKLRSWPQACQELAQEYELAQEGRRPVRFSTIALSLLIWYPVTIFCSLFIFYMACIRTLFGGSVRVYFSTVPRRISNKIKELNMAYNLE</sequence>
<evidence type="ECO:0000313" key="5">
    <source>
        <dbReference type="EMBL" id="GFH56986.1"/>
    </source>
</evidence>
<feature type="region of interest" description="Disordered" evidence="2">
    <location>
        <begin position="1"/>
        <end position="21"/>
    </location>
</feature>
<evidence type="ECO:0000256" key="1">
    <source>
        <dbReference type="ARBA" id="ARBA00022676"/>
    </source>
</evidence>
<dbReference type="PANTHER" id="PTHR45947">
    <property type="entry name" value="SULFOQUINOVOSYL TRANSFERASE SQD2"/>
    <property type="match status" value="1"/>
</dbReference>
<feature type="domain" description="Glycosyl transferase family 1" evidence="4">
    <location>
        <begin position="225"/>
        <end position="349"/>
    </location>
</feature>
<dbReference type="Pfam" id="PF00534">
    <property type="entry name" value="Glycos_transf_1"/>
    <property type="match status" value="1"/>
</dbReference>
<keyword evidence="3" id="KW-0812">Transmembrane</keyword>
<dbReference type="AlphaFoldDB" id="A0AAD3HB90"/>
<dbReference type="SUPFAM" id="SSF53756">
    <property type="entry name" value="UDP-Glycosyltransferase/glycogen phosphorylase"/>
    <property type="match status" value="1"/>
</dbReference>
<evidence type="ECO:0000256" key="2">
    <source>
        <dbReference type="SAM" id="MobiDB-lite"/>
    </source>
</evidence>
<keyword evidence="3" id="KW-1133">Transmembrane helix</keyword>
<evidence type="ECO:0000259" key="4">
    <source>
        <dbReference type="Pfam" id="PF00534"/>
    </source>
</evidence>
<feature type="compositionally biased region" description="Polar residues" evidence="2">
    <location>
        <begin position="1"/>
        <end position="11"/>
    </location>
</feature>
<dbReference type="InterPro" id="IPR050194">
    <property type="entry name" value="Glycosyltransferase_grp1"/>
</dbReference>
<dbReference type="InterPro" id="IPR001296">
    <property type="entry name" value="Glyco_trans_1"/>
</dbReference>
<keyword evidence="3" id="KW-0472">Membrane</keyword>
<gene>
    <name evidence="5" type="ORF">CTEN210_13462</name>
</gene>
<proteinExistence type="predicted"/>